<dbReference type="EMBL" id="SNXZ01000002">
    <property type="protein sequence ID" value="TDQ01501.1"/>
    <property type="molecule type" value="Genomic_DNA"/>
</dbReference>
<gene>
    <name evidence="1" type="ORF">EV186_1021370</name>
</gene>
<dbReference type="Pfam" id="PF06718">
    <property type="entry name" value="DUF1203"/>
    <property type="match status" value="1"/>
</dbReference>
<organism evidence="1 2">
    <name type="scientific">Labedaea rhizosphaerae</name>
    <dbReference type="NCBI Taxonomy" id="598644"/>
    <lineage>
        <taxon>Bacteria</taxon>
        <taxon>Bacillati</taxon>
        <taxon>Actinomycetota</taxon>
        <taxon>Actinomycetes</taxon>
        <taxon>Pseudonocardiales</taxon>
        <taxon>Pseudonocardiaceae</taxon>
        <taxon>Labedaea</taxon>
    </lineage>
</organism>
<name>A0A4V3CZY2_LABRH</name>
<evidence type="ECO:0000313" key="1">
    <source>
        <dbReference type="EMBL" id="TDQ01501.1"/>
    </source>
</evidence>
<dbReference type="Proteomes" id="UP000295444">
    <property type="component" value="Unassembled WGS sequence"/>
</dbReference>
<reference evidence="1 2" key="1">
    <citation type="submission" date="2019-03" db="EMBL/GenBank/DDBJ databases">
        <title>Genomic Encyclopedia of Type Strains, Phase IV (KMG-IV): sequencing the most valuable type-strain genomes for metagenomic binning, comparative biology and taxonomic classification.</title>
        <authorList>
            <person name="Goeker M."/>
        </authorList>
    </citation>
    <scope>NUCLEOTIDE SEQUENCE [LARGE SCALE GENOMIC DNA]</scope>
    <source>
        <strain evidence="1 2">DSM 45361</strain>
    </source>
</reference>
<comment type="caution">
    <text evidence="1">The sequence shown here is derived from an EMBL/GenBank/DDBJ whole genome shotgun (WGS) entry which is preliminary data.</text>
</comment>
<proteinExistence type="predicted"/>
<dbReference type="RefSeq" id="WP_133850074.1">
    <property type="nucleotide sequence ID" value="NZ_SNXZ01000002.1"/>
</dbReference>
<dbReference type="PIRSF" id="PIRSF034110">
    <property type="entry name" value="DUF1203"/>
    <property type="match status" value="1"/>
</dbReference>
<accession>A0A4V3CZY2</accession>
<dbReference type="InterPro" id="IPR009593">
    <property type="entry name" value="DUF1203"/>
</dbReference>
<dbReference type="AlphaFoldDB" id="A0A4V3CZY2"/>
<dbReference type="OrthoDB" id="118609at2"/>
<keyword evidence="2" id="KW-1185">Reference proteome</keyword>
<evidence type="ECO:0000313" key="2">
    <source>
        <dbReference type="Proteomes" id="UP000295444"/>
    </source>
</evidence>
<protein>
    <submittedName>
        <fullName evidence="1">Uncharacterized protein DUF1203</fullName>
    </submittedName>
</protein>
<sequence>MNAFTLHPVHKGDVVTEGAAPWTATGGEPIRCCLRDALPGESLLLANYRPPLPADSPYQEIGAVFVHAEPCDGPKSLAEYPADWYGRSQVLRAYDERGWIHPASRTHDGTDPVAAIEAVLAEPGVVEVHSRNIVYGCFMFAATR</sequence>